<feature type="domain" description="Response regulatory" evidence="4">
    <location>
        <begin position="591"/>
        <end position="656"/>
    </location>
</feature>
<dbReference type="Gene3D" id="3.40.50.2300">
    <property type="match status" value="1"/>
</dbReference>
<keyword evidence="6" id="KW-1185">Reference proteome</keyword>
<accession>A0AA38R1S5</accession>
<feature type="region of interest" description="Disordered" evidence="3">
    <location>
        <begin position="1"/>
        <end position="200"/>
    </location>
</feature>
<feature type="non-terminal residue" evidence="5">
    <location>
        <position position="656"/>
    </location>
</feature>
<feature type="compositionally biased region" description="Pro residues" evidence="3">
    <location>
        <begin position="528"/>
        <end position="542"/>
    </location>
</feature>
<feature type="region of interest" description="Disordered" evidence="3">
    <location>
        <begin position="457"/>
        <end position="582"/>
    </location>
</feature>
<name>A0AA38R1S5_9PEZI</name>
<dbReference type="InterPro" id="IPR011006">
    <property type="entry name" value="CheY-like_superfamily"/>
</dbReference>
<evidence type="ECO:0000256" key="3">
    <source>
        <dbReference type="SAM" id="MobiDB-lite"/>
    </source>
</evidence>
<keyword evidence="1 2" id="KW-0597">Phosphoprotein</keyword>
<feature type="non-terminal residue" evidence="5">
    <location>
        <position position="1"/>
    </location>
</feature>
<dbReference type="InterPro" id="IPR050956">
    <property type="entry name" value="2C_system_His_kinase"/>
</dbReference>
<dbReference type="Pfam" id="PF00072">
    <property type="entry name" value="Response_reg"/>
    <property type="match status" value="1"/>
</dbReference>
<dbReference type="EMBL" id="JANBVO010000201">
    <property type="protein sequence ID" value="KAJ9129412.1"/>
    <property type="molecule type" value="Genomic_DNA"/>
</dbReference>
<dbReference type="SUPFAM" id="SSF52172">
    <property type="entry name" value="CheY-like"/>
    <property type="match status" value="1"/>
</dbReference>
<feature type="compositionally biased region" description="Polar residues" evidence="3">
    <location>
        <begin position="457"/>
        <end position="471"/>
    </location>
</feature>
<protein>
    <submittedName>
        <fullName evidence="5">Response regulator mcs4</fullName>
    </submittedName>
</protein>
<reference evidence="5" key="1">
    <citation type="submission" date="2022-07" db="EMBL/GenBank/DDBJ databases">
        <title>Fungi with potential for degradation of polypropylene.</title>
        <authorList>
            <person name="Gostincar C."/>
        </authorList>
    </citation>
    <scope>NUCLEOTIDE SEQUENCE</scope>
    <source>
        <strain evidence="5">EXF-13308</strain>
    </source>
</reference>
<feature type="compositionally biased region" description="Low complexity" evidence="3">
    <location>
        <begin position="104"/>
        <end position="124"/>
    </location>
</feature>
<dbReference type="PROSITE" id="PS50110">
    <property type="entry name" value="RESPONSE_REGULATORY"/>
    <property type="match status" value="1"/>
</dbReference>
<dbReference type="PANTHER" id="PTHR43719">
    <property type="entry name" value="TWO-COMPONENT HISTIDINE KINASE"/>
    <property type="match status" value="1"/>
</dbReference>
<evidence type="ECO:0000259" key="4">
    <source>
        <dbReference type="PROSITE" id="PS50110"/>
    </source>
</evidence>
<feature type="modified residue" description="4-aspartylphosphate" evidence="2">
    <location>
        <position position="640"/>
    </location>
</feature>
<evidence type="ECO:0000256" key="1">
    <source>
        <dbReference type="ARBA" id="ARBA00022553"/>
    </source>
</evidence>
<feature type="compositionally biased region" description="Polar residues" evidence="3">
    <location>
        <begin position="20"/>
        <end position="43"/>
    </location>
</feature>
<proteinExistence type="predicted"/>
<evidence type="ECO:0000313" key="5">
    <source>
        <dbReference type="EMBL" id="KAJ9129412.1"/>
    </source>
</evidence>
<gene>
    <name evidence="5" type="ORF">NKR23_g12537</name>
</gene>
<evidence type="ECO:0000256" key="2">
    <source>
        <dbReference type="PROSITE-ProRule" id="PRU00169"/>
    </source>
</evidence>
<dbReference type="Proteomes" id="UP001174694">
    <property type="component" value="Unassembled WGS sequence"/>
</dbReference>
<feature type="compositionally biased region" description="Low complexity" evidence="3">
    <location>
        <begin position="138"/>
        <end position="151"/>
    </location>
</feature>
<dbReference type="PANTHER" id="PTHR43719:SF28">
    <property type="entry name" value="PEROXIDE STRESS-ACTIVATED HISTIDINE KINASE MAK1-RELATED"/>
    <property type="match status" value="1"/>
</dbReference>
<dbReference type="GO" id="GO:0000160">
    <property type="term" value="P:phosphorelay signal transduction system"/>
    <property type="evidence" value="ECO:0007669"/>
    <property type="project" value="InterPro"/>
</dbReference>
<comment type="caution">
    <text evidence="5">The sequence shown here is derived from an EMBL/GenBank/DDBJ whole genome shotgun (WGS) entry which is preliminary data.</text>
</comment>
<dbReference type="InterPro" id="IPR001789">
    <property type="entry name" value="Sig_transdc_resp-reg_receiver"/>
</dbReference>
<feature type="compositionally biased region" description="Basic and acidic residues" evidence="3">
    <location>
        <begin position="482"/>
        <end position="491"/>
    </location>
</feature>
<dbReference type="CDD" id="cd17546">
    <property type="entry name" value="REC_hyHK_CKI1_RcsC-like"/>
    <property type="match status" value="1"/>
</dbReference>
<dbReference type="AlphaFoldDB" id="A0AA38R1S5"/>
<sequence>SSLPRPLSAAAKSEHRNSKNVDQPPTASTTNARHANASAVSSVTDEKQQQQQQQQQLSQATAHGPLTPHSTGDTAVPDEGAVGHGSLGTQQVVDKPRECPFSGADAPSPTSATSSAATDQPQATGASDAMGNDLQPPTTATTTATAATSTSNSKLSSIHEHPPPPTSADRQHPPEQQIQDQEQRHQKQQRPLPSPAVTPGILSLRPAANVAFTASAQPAVHTPVPRHQLAVSDDSPASLVPTPAATLAASPSLSRPANLIRRQSLLSSRQTALIRTLLTNGQAGDDADYAQAEQLIPINPAMVSRKIWVKRPGASATLVTINEDDLVDDVRDMILRKYANSLGRQFDAPDLTIRIKPREQLQERTLGPEEPMSRTIDAYFPGGQSVDEALIIDVPLRRTPRASPRAGPPHAPHIASVYYASDDSRPSEAAGDYFGPGALSTVHVPVTVTAASTGSNHQHSISVLNTGQVPQIPSPGGTRSRAYRDRPERPRLGRQHTSSPTILNIAGGAHQGSIAAATSGHDHSAQAPAPPPLPTPPAPAPDPSTIQRVATPPPRVASPRPTASARPKKKKNADHPSLPTGMLNGTVPPINVLIVEDNIINLKLLEAFVKRLKVRWQMAMNGRDAVNKWRNGGFHLVLMDIQLPVMSGLDATREIR</sequence>
<evidence type="ECO:0000313" key="6">
    <source>
        <dbReference type="Proteomes" id="UP001174694"/>
    </source>
</evidence>
<organism evidence="5 6">
    <name type="scientific">Pleurostoma richardsiae</name>
    <dbReference type="NCBI Taxonomy" id="41990"/>
    <lineage>
        <taxon>Eukaryota</taxon>
        <taxon>Fungi</taxon>
        <taxon>Dikarya</taxon>
        <taxon>Ascomycota</taxon>
        <taxon>Pezizomycotina</taxon>
        <taxon>Sordariomycetes</taxon>
        <taxon>Sordariomycetidae</taxon>
        <taxon>Calosphaeriales</taxon>
        <taxon>Pleurostomataceae</taxon>
        <taxon>Pleurostoma</taxon>
    </lineage>
</organism>